<dbReference type="SUPFAM" id="SSF52540">
    <property type="entry name" value="P-loop containing nucleoside triphosphate hydrolases"/>
    <property type="match status" value="1"/>
</dbReference>
<keyword evidence="3" id="KW-0678">Repressor</keyword>
<evidence type="ECO:0000256" key="4">
    <source>
        <dbReference type="ARBA" id="ARBA00022553"/>
    </source>
</evidence>
<dbReference type="Pfam" id="PF00158">
    <property type="entry name" value="Sigma54_activat"/>
    <property type="match status" value="1"/>
</dbReference>
<evidence type="ECO:0000256" key="6">
    <source>
        <dbReference type="ARBA" id="ARBA00022840"/>
    </source>
</evidence>
<gene>
    <name evidence="13" type="ORF">Amme_040_007</name>
</gene>
<evidence type="ECO:0000256" key="3">
    <source>
        <dbReference type="ARBA" id="ARBA00022491"/>
    </source>
</evidence>
<evidence type="ECO:0000256" key="7">
    <source>
        <dbReference type="ARBA" id="ARBA00023012"/>
    </source>
</evidence>
<dbReference type="GO" id="GO:0006355">
    <property type="term" value="P:regulation of DNA-templated transcription"/>
    <property type="evidence" value="ECO:0007669"/>
    <property type="project" value="InterPro"/>
</dbReference>
<keyword evidence="11" id="KW-0804">Transcription</keyword>
<dbReference type="AlphaFoldDB" id="A0A023D574"/>
<dbReference type="SUPFAM" id="SSF46689">
    <property type="entry name" value="Homeodomain-like"/>
    <property type="match status" value="1"/>
</dbReference>
<keyword evidence="5" id="KW-0547">Nucleotide-binding</keyword>
<organism evidence="13 14">
    <name type="scientific">Acidomonas methanolica NBRC 104435</name>
    <dbReference type="NCBI Taxonomy" id="1231351"/>
    <lineage>
        <taxon>Bacteria</taxon>
        <taxon>Pseudomonadati</taxon>
        <taxon>Pseudomonadota</taxon>
        <taxon>Alphaproteobacteria</taxon>
        <taxon>Acetobacterales</taxon>
        <taxon>Acetobacteraceae</taxon>
        <taxon>Acidomonas</taxon>
    </lineage>
</organism>
<dbReference type="PANTHER" id="PTHR32071:SF95">
    <property type="entry name" value="DNA-BINDING TRANSCRIPTIONAL REGULATOR NTRC"/>
    <property type="match status" value="1"/>
</dbReference>
<dbReference type="PROSITE" id="PS50045">
    <property type="entry name" value="SIGMA54_INTERACT_4"/>
    <property type="match status" value="1"/>
</dbReference>
<keyword evidence="10" id="KW-0010">Activator</keyword>
<evidence type="ECO:0000256" key="5">
    <source>
        <dbReference type="ARBA" id="ARBA00022741"/>
    </source>
</evidence>
<evidence type="ECO:0000313" key="14">
    <source>
        <dbReference type="Proteomes" id="UP000019760"/>
    </source>
</evidence>
<dbReference type="Gene3D" id="1.10.10.60">
    <property type="entry name" value="Homeodomain-like"/>
    <property type="match status" value="1"/>
</dbReference>
<sequence>MSINAGIGTSSSPETDALRSWLPGESAAMRGFRAQFALCLAENGPVLLLGEVGVGKARAGWLLHRLGSRADGPFLVLDPAGDLGAQIAAARRGTVLASGWGLEGGVVDVLLGRTGADGPRVLLTAEGEAKEEYCARFGLYRLKLPCLAERAEDLPVLCAHLLADLSAEPPVLTAGALDWIASRAWPGNVRQLRDCVQRAALLGGGRAIDVALLADAGGPATMPVPPQGMAAEAGENFAEALARWLDVMLAGGAACVPELHARVIAAVERPLIERVLALTDGNQSRAAGLLGLNRNTLRKRMSELGIDSGRKGARR</sequence>
<reference evidence="13 14" key="2">
    <citation type="journal article" date="2014" name="FEMS Microbiol. Lett.">
        <title>Draft genomic DNA sequence of the facultatively methylotrophic bacterium Acidomonas methanolica type strain MB58.</title>
        <authorList>
            <person name="Higashiura N."/>
            <person name="Hadano H."/>
            <person name="Hirakawa H."/>
            <person name="Matsutani M."/>
            <person name="Takabe S."/>
            <person name="Matsushita K."/>
            <person name="Azuma Y."/>
        </authorList>
    </citation>
    <scope>NUCLEOTIDE SEQUENCE [LARGE SCALE GENOMIC DNA]</scope>
    <source>
        <strain evidence="13 14">MB58</strain>
    </source>
</reference>
<keyword evidence="2" id="KW-0963">Cytoplasm</keyword>
<dbReference type="Gene3D" id="1.10.8.60">
    <property type="match status" value="1"/>
</dbReference>
<dbReference type="Pfam" id="PF02954">
    <property type="entry name" value="HTH_8"/>
    <property type="match status" value="1"/>
</dbReference>
<accession>A0A023D574</accession>
<dbReference type="InterPro" id="IPR009057">
    <property type="entry name" value="Homeodomain-like_sf"/>
</dbReference>
<evidence type="ECO:0000259" key="12">
    <source>
        <dbReference type="PROSITE" id="PS50045"/>
    </source>
</evidence>
<keyword evidence="14" id="KW-1185">Reference proteome</keyword>
<feature type="domain" description="Sigma-54 factor interaction" evidence="12">
    <location>
        <begin position="123"/>
        <end position="201"/>
    </location>
</feature>
<evidence type="ECO:0000256" key="2">
    <source>
        <dbReference type="ARBA" id="ARBA00022490"/>
    </source>
</evidence>
<dbReference type="InterPro" id="IPR058031">
    <property type="entry name" value="AAA_lid_NorR"/>
</dbReference>
<dbReference type="GO" id="GO:0043565">
    <property type="term" value="F:sequence-specific DNA binding"/>
    <property type="evidence" value="ECO:0007669"/>
    <property type="project" value="InterPro"/>
</dbReference>
<evidence type="ECO:0000256" key="1">
    <source>
        <dbReference type="ARBA" id="ARBA00004496"/>
    </source>
</evidence>
<dbReference type="GO" id="GO:0005524">
    <property type="term" value="F:ATP binding"/>
    <property type="evidence" value="ECO:0007669"/>
    <property type="project" value="UniProtKB-KW"/>
</dbReference>
<comment type="caution">
    <text evidence="13">The sequence shown here is derived from an EMBL/GenBank/DDBJ whole genome shotgun (WGS) entry which is preliminary data.</text>
</comment>
<dbReference type="OrthoDB" id="9802388at2"/>
<evidence type="ECO:0000256" key="9">
    <source>
        <dbReference type="ARBA" id="ARBA00023125"/>
    </source>
</evidence>
<keyword evidence="8" id="KW-0805">Transcription regulation</keyword>
<keyword evidence="7" id="KW-0902">Two-component regulatory system</keyword>
<dbReference type="Proteomes" id="UP000019760">
    <property type="component" value="Unassembled WGS sequence"/>
</dbReference>
<keyword evidence="6" id="KW-0067">ATP-binding</keyword>
<dbReference type="Gene3D" id="3.40.50.300">
    <property type="entry name" value="P-loop containing nucleotide triphosphate hydrolases"/>
    <property type="match status" value="1"/>
</dbReference>
<protein>
    <submittedName>
        <fullName evidence="13">Transcriptional regulator nitrogen metabolism NtrC</fullName>
    </submittedName>
</protein>
<keyword evidence="9" id="KW-0238">DNA-binding</keyword>
<evidence type="ECO:0000256" key="8">
    <source>
        <dbReference type="ARBA" id="ARBA00023015"/>
    </source>
</evidence>
<reference evidence="14" key="1">
    <citation type="journal article" date="2014" name="FEMS Microbiol. Lett.">
        <title>Draft Genomic DNA Sequence of the Facultatively Methylotrophic Bacterium Acidomonas methanolica type strain MB58.</title>
        <authorList>
            <person name="Higashiura N."/>
            <person name="Hadano H."/>
            <person name="Hirakawa H."/>
            <person name="Matsutani M."/>
            <person name="Takabe S."/>
            <person name="Matsushita K."/>
            <person name="Azuma Y."/>
        </authorList>
    </citation>
    <scope>NUCLEOTIDE SEQUENCE [LARGE SCALE GENOMIC DNA]</scope>
    <source>
        <strain evidence="14">MB58</strain>
    </source>
</reference>
<dbReference type="InterPro" id="IPR002078">
    <property type="entry name" value="Sigma_54_int"/>
</dbReference>
<dbReference type="InterPro" id="IPR027417">
    <property type="entry name" value="P-loop_NTPase"/>
</dbReference>
<evidence type="ECO:0000256" key="10">
    <source>
        <dbReference type="ARBA" id="ARBA00023159"/>
    </source>
</evidence>
<dbReference type="GO" id="GO:0005737">
    <property type="term" value="C:cytoplasm"/>
    <property type="evidence" value="ECO:0007669"/>
    <property type="project" value="UniProtKB-SubCell"/>
</dbReference>
<dbReference type="EMBL" id="BAND01000040">
    <property type="protein sequence ID" value="GAJ28935.1"/>
    <property type="molecule type" value="Genomic_DNA"/>
</dbReference>
<dbReference type="RefSeq" id="WP_132126975.1">
    <property type="nucleotide sequence ID" value="NZ_BAND01000040.1"/>
</dbReference>
<dbReference type="InterPro" id="IPR002197">
    <property type="entry name" value="HTH_Fis"/>
</dbReference>
<dbReference type="PANTHER" id="PTHR32071">
    <property type="entry name" value="TRANSCRIPTIONAL REGULATORY PROTEIN"/>
    <property type="match status" value="1"/>
</dbReference>
<keyword evidence="4" id="KW-0597">Phosphoprotein</keyword>
<evidence type="ECO:0000313" key="13">
    <source>
        <dbReference type="EMBL" id="GAJ28935.1"/>
    </source>
</evidence>
<evidence type="ECO:0000256" key="11">
    <source>
        <dbReference type="ARBA" id="ARBA00023163"/>
    </source>
</evidence>
<proteinExistence type="predicted"/>
<dbReference type="GO" id="GO:0000160">
    <property type="term" value="P:phosphorelay signal transduction system"/>
    <property type="evidence" value="ECO:0007669"/>
    <property type="project" value="UniProtKB-KW"/>
</dbReference>
<comment type="subcellular location">
    <subcellularLocation>
        <location evidence="1">Cytoplasm</location>
    </subcellularLocation>
</comment>
<dbReference type="Pfam" id="PF25601">
    <property type="entry name" value="AAA_lid_14"/>
    <property type="match status" value="1"/>
</dbReference>
<name>A0A023D574_ACIMT</name>
<dbReference type="PRINTS" id="PR01590">
    <property type="entry name" value="HTHFIS"/>
</dbReference>